<feature type="transmembrane region" description="Helical" evidence="1">
    <location>
        <begin position="175"/>
        <end position="195"/>
    </location>
</feature>
<dbReference type="KEGG" id="sep:SE_0484"/>
<dbReference type="RefSeq" id="WP_001830331.1">
    <property type="nucleotide sequence ID" value="NC_004461.1"/>
</dbReference>
<accession>A0A0H2VFB2</accession>
<sequence length="199" mass="23266">MIIYILINIAIVLLILGFDLYRHRFRQLKFSSILLSVLINSMIDIFAINQFNFITMFTVTLFMIWTLLQIYLNFKLYPFVISDQKFIAIILAIVISLLQFITDKSSTQSVYMSIPYLSPTIFIIGAILLFVGTFKIDEVERLSLFRKIKRPMTTGTIIIILSLISTMILTPFWYVFLIIYSLLIGFILWQGVFFIKDKK</sequence>
<evidence type="ECO:0000256" key="1">
    <source>
        <dbReference type="SAM" id="Phobius"/>
    </source>
</evidence>
<keyword evidence="1" id="KW-1133">Transmembrane helix</keyword>
<feature type="transmembrane region" description="Helical" evidence="1">
    <location>
        <begin position="6"/>
        <end position="21"/>
    </location>
</feature>
<feature type="transmembrane region" description="Helical" evidence="1">
    <location>
        <begin position="152"/>
        <end position="169"/>
    </location>
</feature>
<feature type="transmembrane region" description="Helical" evidence="1">
    <location>
        <begin position="28"/>
        <end position="48"/>
    </location>
</feature>
<dbReference type="Proteomes" id="UP000001411">
    <property type="component" value="Chromosome"/>
</dbReference>
<dbReference type="eggNOG" id="ENOG503052N">
    <property type="taxonomic scope" value="Bacteria"/>
</dbReference>
<protein>
    <submittedName>
        <fullName evidence="2">Uncharacterized protein</fullName>
    </submittedName>
</protein>
<keyword evidence="1" id="KW-0812">Transmembrane</keyword>
<evidence type="ECO:0000313" key="2">
    <source>
        <dbReference type="EMBL" id="AAO04081.1"/>
    </source>
</evidence>
<evidence type="ECO:0000313" key="3">
    <source>
        <dbReference type="Proteomes" id="UP000001411"/>
    </source>
</evidence>
<dbReference type="PATRIC" id="fig|176280.10.peg.456"/>
<dbReference type="HOGENOM" id="CLU_112474_0_0_9"/>
<gene>
    <name evidence="2" type="ordered locus">SE_0484</name>
</gene>
<dbReference type="GeneID" id="50019365"/>
<feature type="transmembrane region" description="Helical" evidence="1">
    <location>
        <begin position="86"/>
        <end position="102"/>
    </location>
</feature>
<reference evidence="2 3" key="1">
    <citation type="journal article" date="2003" name="Mol. Microbiol.">
        <title>Genome-based analysis of virulence genes in a non-biofilm-forming Staphylococcus epidermidis strain (ATCC 12228).</title>
        <authorList>
            <person name="Zhang Y.Q."/>
            <person name="Ren S.X."/>
            <person name="Li H.L."/>
            <person name="Wang Y.X."/>
            <person name="Fu G."/>
            <person name="Yang J."/>
            <person name="Qin Z.Q."/>
            <person name="Miao Y.G."/>
            <person name="Wang W.Y."/>
            <person name="Chen R.S."/>
            <person name="Shen Y."/>
            <person name="Chen Z."/>
            <person name="Yuan Z.H."/>
            <person name="Zhao G.P."/>
            <person name="Qu D."/>
            <person name="Danchin A."/>
            <person name="Wen Y.M."/>
        </authorList>
    </citation>
    <scope>NUCLEOTIDE SEQUENCE [LARGE SCALE GENOMIC DNA]</scope>
    <source>
        <strain evidence="3">ATCC 12228 / FDA PCI 1200</strain>
    </source>
</reference>
<feature type="transmembrane region" description="Helical" evidence="1">
    <location>
        <begin position="54"/>
        <end position="74"/>
    </location>
</feature>
<dbReference type="AlphaFoldDB" id="A0A0H2VFB2"/>
<dbReference type="OrthoDB" id="2409283at2"/>
<keyword evidence="1" id="KW-0472">Membrane</keyword>
<proteinExistence type="predicted"/>
<dbReference type="EMBL" id="AE015929">
    <property type="protein sequence ID" value="AAO04081.1"/>
    <property type="molecule type" value="Genomic_DNA"/>
</dbReference>
<name>A0A0H2VFB2_STAES</name>
<organism evidence="2 3">
    <name type="scientific">Staphylococcus epidermidis (strain ATCC 12228 / FDA PCI 1200)</name>
    <dbReference type="NCBI Taxonomy" id="176280"/>
    <lineage>
        <taxon>Bacteria</taxon>
        <taxon>Bacillati</taxon>
        <taxon>Bacillota</taxon>
        <taxon>Bacilli</taxon>
        <taxon>Bacillales</taxon>
        <taxon>Staphylococcaceae</taxon>
        <taxon>Staphylococcus</taxon>
    </lineage>
</organism>
<feature type="transmembrane region" description="Helical" evidence="1">
    <location>
        <begin position="114"/>
        <end position="131"/>
    </location>
</feature>